<feature type="non-terminal residue" evidence="1">
    <location>
        <position position="190"/>
    </location>
</feature>
<dbReference type="Proteomes" id="UP001057452">
    <property type="component" value="Chromosome 8"/>
</dbReference>
<organism evidence="1 2">
    <name type="scientific">Chaenocephalus aceratus</name>
    <name type="common">Blackfin icefish</name>
    <name type="synonym">Chaenichthys aceratus</name>
    <dbReference type="NCBI Taxonomy" id="36190"/>
    <lineage>
        <taxon>Eukaryota</taxon>
        <taxon>Metazoa</taxon>
        <taxon>Chordata</taxon>
        <taxon>Craniata</taxon>
        <taxon>Vertebrata</taxon>
        <taxon>Euteleostomi</taxon>
        <taxon>Actinopterygii</taxon>
        <taxon>Neopterygii</taxon>
        <taxon>Teleostei</taxon>
        <taxon>Neoteleostei</taxon>
        <taxon>Acanthomorphata</taxon>
        <taxon>Eupercaria</taxon>
        <taxon>Perciformes</taxon>
        <taxon>Notothenioidei</taxon>
        <taxon>Channichthyidae</taxon>
        <taxon>Chaenocephalus</taxon>
    </lineage>
</organism>
<comment type="caution">
    <text evidence="1">The sequence shown here is derived from an EMBL/GenBank/DDBJ whole genome shotgun (WGS) entry which is preliminary data.</text>
</comment>
<dbReference type="EMBL" id="CM043792">
    <property type="protein sequence ID" value="KAI4822454.1"/>
    <property type="molecule type" value="Genomic_DNA"/>
</dbReference>
<gene>
    <name evidence="1" type="ORF">KUCAC02_008005</name>
</gene>
<proteinExistence type="predicted"/>
<sequence length="190" mass="21063">MGHVCCCWELRDLTNSSCGKIIDSAQFVIRCNLPSLGKGLRKHVGTKTDLVTANPSIMLKKYGGLMGPRRPFVESLHSYGKSMMVLSPFTYAHHHSAIRHTLNDEQLVASSMDITPDKTTAATSFPTEAVFKTNADKLSEELKERPATRLYRPPPPDPSLTLHPHLVHDFSKPPPFSCSQSWHEIAGCLP</sequence>
<evidence type="ECO:0000313" key="2">
    <source>
        <dbReference type="Proteomes" id="UP001057452"/>
    </source>
</evidence>
<name>A0ACB9X986_CHAAC</name>
<keyword evidence="2" id="KW-1185">Reference proteome</keyword>
<evidence type="ECO:0000313" key="1">
    <source>
        <dbReference type="EMBL" id="KAI4822454.1"/>
    </source>
</evidence>
<accession>A0ACB9X986</accession>
<protein>
    <submittedName>
        <fullName evidence="1">Uncharacterized protein</fullName>
    </submittedName>
</protein>
<reference evidence="1" key="1">
    <citation type="submission" date="2022-05" db="EMBL/GenBank/DDBJ databases">
        <title>Chromosome-level genome of Chaenocephalus aceratus.</title>
        <authorList>
            <person name="Park H."/>
        </authorList>
    </citation>
    <scope>NUCLEOTIDE SEQUENCE</scope>
    <source>
        <strain evidence="1">KU_202001</strain>
    </source>
</reference>